<organism evidence="1 2">
    <name type="scientific">Bartonella bacilliformis INS</name>
    <dbReference type="NCBI Taxonomy" id="1206782"/>
    <lineage>
        <taxon>Bacteria</taxon>
        <taxon>Pseudomonadati</taxon>
        <taxon>Pseudomonadota</taxon>
        <taxon>Alphaproteobacteria</taxon>
        <taxon>Hyphomicrobiales</taxon>
        <taxon>Bartonellaceae</taxon>
        <taxon>Bartonella</taxon>
    </lineage>
</organism>
<comment type="caution">
    <text evidence="1">The sequence shown here is derived from an EMBL/GenBank/DDBJ whole genome shotgun (WGS) entry which is preliminary data.</text>
</comment>
<keyword evidence="2" id="KW-1185">Reference proteome</keyword>
<proteinExistence type="predicted"/>
<reference evidence="1 2" key="1">
    <citation type="journal article" date="2013" name="Genome Announc.">
        <title>Whole Genome Sequencing and Comparative Analysis of Bartonella bacilliformis Strain INS, the Causative Agent of Carrion's Disease.</title>
        <authorList>
            <person name="Tarazona D."/>
            <person name="Padilla C."/>
            <person name="Caceres O."/>
            <person name="Montenegro J.D."/>
            <person name="Bailon H."/>
            <person name="Ventura G."/>
            <person name="Mendoza G."/>
            <person name="Anaya E."/>
            <person name="Guio H."/>
        </authorList>
    </citation>
    <scope>NUCLEOTIDE SEQUENCE [LARGE SCALE GENOMIC DNA]</scope>
    <source>
        <strain evidence="1 2">INS</strain>
    </source>
</reference>
<dbReference type="Proteomes" id="UP000009359">
    <property type="component" value="Unassembled WGS sequence"/>
</dbReference>
<evidence type="ECO:0000313" key="1">
    <source>
        <dbReference type="EMBL" id="EKS46084.1"/>
    </source>
</evidence>
<evidence type="ECO:0000313" key="2">
    <source>
        <dbReference type="Proteomes" id="UP000009359"/>
    </source>
</evidence>
<name>A0ABP2SPK4_BARBA</name>
<dbReference type="EMBL" id="AMQK01000003">
    <property type="protein sequence ID" value="EKS46084.1"/>
    <property type="molecule type" value="Genomic_DNA"/>
</dbReference>
<gene>
    <name evidence="1" type="ORF">BbINS_00940</name>
</gene>
<protein>
    <submittedName>
        <fullName evidence="1">Uncharacterized protein</fullName>
    </submittedName>
</protein>
<sequence>MKEQLCADLSAGRELNGESLREPVSQTSLQRRLKACEESGDEVWHGV</sequence>
<accession>A0ABP2SPK4</accession>